<dbReference type="InterPro" id="IPR046768">
    <property type="entry name" value="ExoX-like_C"/>
</dbReference>
<comment type="caution">
    <text evidence="2">The sequence shown here is derived from an EMBL/GenBank/DDBJ whole genome shotgun (WGS) entry which is preliminary data.</text>
</comment>
<organism evidence="2 3">
    <name type="scientific">Ancylomarina euxinus</name>
    <dbReference type="NCBI Taxonomy" id="2283627"/>
    <lineage>
        <taxon>Bacteria</taxon>
        <taxon>Pseudomonadati</taxon>
        <taxon>Bacteroidota</taxon>
        <taxon>Bacteroidia</taxon>
        <taxon>Marinilabiliales</taxon>
        <taxon>Marinifilaceae</taxon>
        <taxon>Ancylomarina</taxon>
    </lineage>
</organism>
<accession>A0A425Y6X6</accession>
<dbReference type="Proteomes" id="UP000285794">
    <property type="component" value="Unassembled WGS sequence"/>
</dbReference>
<dbReference type="GO" id="GO:0045004">
    <property type="term" value="P:DNA replication proofreading"/>
    <property type="evidence" value="ECO:0007669"/>
    <property type="project" value="TreeGrafter"/>
</dbReference>
<dbReference type="RefSeq" id="WP_125029514.1">
    <property type="nucleotide sequence ID" value="NZ_JAPXVP010000002.1"/>
</dbReference>
<dbReference type="CDD" id="cd06127">
    <property type="entry name" value="DEDDh"/>
    <property type="match status" value="1"/>
</dbReference>
<keyword evidence="3" id="KW-1185">Reference proteome</keyword>
<gene>
    <name evidence="2" type="ORF">DWB61_03570</name>
</gene>
<evidence type="ECO:0000313" key="2">
    <source>
        <dbReference type="EMBL" id="RRG24204.1"/>
    </source>
</evidence>
<protein>
    <submittedName>
        <fullName evidence="2">3'-5' exonuclease</fullName>
    </submittedName>
</protein>
<keyword evidence="2" id="KW-0540">Nuclease</keyword>
<dbReference type="SUPFAM" id="SSF53098">
    <property type="entry name" value="Ribonuclease H-like"/>
    <property type="match status" value="1"/>
</dbReference>
<dbReference type="Gene3D" id="3.30.420.10">
    <property type="entry name" value="Ribonuclease H-like superfamily/Ribonuclease H"/>
    <property type="match status" value="1"/>
</dbReference>
<dbReference type="Pfam" id="PF20600">
    <property type="entry name" value="ExoX-like_C"/>
    <property type="match status" value="1"/>
</dbReference>
<dbReference type="OrthoDB" id="9791657at2"/>
<dbReference type="InterPro" id="IPR036397">
    <property type="entry name" value="RNaseH_sf"/>
</dbReference>
<dbReference type="AlphaFoldDB" id="A0A425Y6X6"/>
<dbReference type="GO" id="GO:0005829">
    <property type="term" value="C:cytosol"/>
    <property type="evidence" value="ECO:0007669"/>
    <property type="project" value="TreeGrafter"/>
</dbReference>
<dbReference type="PANTHER" id="PTHR30231:SF41">
    <property type="entry name" value="DNA POLYMERASE III SUBUNIT EPSILON"/>
    <property type="match status" value="1"/>
</dbReference>
<name>A0A425Y6X6_9BACT</name>
<dbReference type="PANTHER" id="PTHR30231">
    <property type="entry name" value="DNA POLYMERASE III SUBUNIT EPSILON"/>
    <property type="match status" value="1"/>
</dbReference>
<dbReference type="InterPro" id="IPR012337">
    <property type="entry name" value="RNaseH-like_sf"/>
</dbReference>
<dbReference type="GO" id="GO:0008408">
    <property type="term" value="F:3'-5' exonuclease activity"/>
    <property type="evidence" value="ECO:0007669"/>
    <property type="project" value="TreeGrafter"/>
</dbReference>
<proteinExistence type="predicted"/>
<sequence>MNLNLKNPIAFFDLETTGINVSKDRIVEIAIVKISPNGKEETKTYRVNPTIPIPPETTAIHGISDEDVKDEPTFKEIGKTIAKYIEGCDLAGYNSNRFDIPLLAEEFLRADIDVDMRKRKFVDVQTIFHKMEQRTLTAAYKFYCGKDLEGAHGAEADTLATYEVLKSQLDKYENLENDIDYLSKFSTQNKNADFAGMIVFDKKGVETFNFGKNKGKAVEDVLKEQPGYYGWIMNNDFPLYTKKVLTEIKLRNFNM</sequence>
<dbReference type="EMBL" id="QQWG01000002">
    <property type="protein sequence ID" value="RRG24204.1"/>
    <property type="molecule type" value="Genomic_DNA"/>
</dbReference>
<keyword evidence="2" id="KW-0269">Exonuclease</keyword>
<evidence type="ECO:0000259" key="1">
    <source>
        <dbReference type="SMART" id="SM00479"/>
    </source>
</evidence>
<evidence type="ECO:0000313" key="3">
    <source>
        <dbReference type="Proteomes" id="UP000285794"/>
    </source>
</evidence>
<feature type="domain" description="Exonuclease" evidence="1">
    <location>
        <begin position="8"/>
        <end position="174"/>
    </location>
</feature>
<dbReference type="InterPro" id="IPR013520">
    <property type="entry name" value="Ribonucl_H"/>
</dbReference>
<dbReference type="GO" id="GO:0003676">
    <property type="term" value="F:nucleic acid binding"/>
    <property type="evidence" value="ECO:0007669"/>
    <property type="project" value="InterPro"/>
</dbReference>
<dbReference type="Pfam" id="PF00929">
    <property type="entry name" value="RNase_T"/>
    <property type="match status" value="1"/>
</dbReference>
<dbReference type="SMART" id="SM00479">
    <property type="entry name" value="EXOIII"/>
    <property type="match status" value="1"/>
</dbReference>
<keyword evidence="2" id="KW-0378">Hydrolase</keyword>
<reference evidence="2 3" key="1">
    <citation type="submission" date="2018-07" db="EMBL/GenBank/DDBJ databases">
        <title>Draft genome sequence of Ancylomarina sp. M1P.</title>
        <authorList>
            <person name="Yadav S."/>
            <person name="Villanueva L."/>
            <person name="Damste J.S.S."/>
        </authorList>
    </citation>
    <scope>NUCLEOTIDE SEQUENCE [LARGE SCALE GENOMIC DNA]</scope>
    <source>
        <strain evidence="2 3">M1P</strain>
    </source>
</reference>